<evidence type="ECO:0000256" key="1">
    <source>
        <dbReference type="ARBA" id="ARBA00006432"/>
    </source>
</evidence>
<comment type="caution">
    <text evidence="8">The sequence shown here is derived from an EMBL/GenBank/DDBJ whole genome shotgun (WGS) entry which is preliminary data.</text>
</comment>
<comment type="similarity">
    <text evidence="1">Belongs to the ATP-dependent AMP-binding enzyme family.</text>
</comment>
<dbReference type="Pfam" id="PF13193">
    <property type="entry name" value="AMP-binding_C"/>
    <property type="match status" value="1"/>
</dbReference>
<evidence type="ECO:0000313" key="8">
    <source>
        <dbReference type="EMBL" id="RIB24698.1"/>
    </source>
</evidence>
<organism evidence="8 9">
    <name type="scientific">Gigaspora rosea</name>
    <dbReference type="NCBI Taxonomy" id="44941"/>
    <lineage>
        <taxon>Eukaryota</taxon>
        <taxon>Fungi</taxon>
        <taxon>Fungi incertae sedis</taxon>
        <taxon>Mucoromycota</taxon>
        <taxon>Glomeromycotina</taxon>
        <taxon>Glomeromycetes</taxon>
        <taxon>Diversisporales</taxon>
        <taxon>Gigasporaceae</taxon>
        <taxon>Gigaspora</taxon>
    </lineage>
</organism>
<protein>
    <submittedName>
        <fullName evidence="8">Uncharacterized protein</fullName>
    </submittedName>
</protein>
<name>A0A397VRY0_9GLOM</name>
<evidence type="ECO:0000313" key="9">
    <source>
        <dbReference type="Proteomes" id="UP000266673"/>
    </source>
</evidence>
<evidence type="ECO:0000256" key="3">
    <source>
        <dbReference type="ARBA" id="ARBA00022741"/>
    </source>
</evidence>
<dbReference type="InterPro" id="IPR000873">
    <property type="entry name" value="AMP-dep_synth/lig_dom"/>
</dbReference>
<dbReference type="GO" id="GO:0005524">
    <property type="term" value="F:ATP binding"/>
    <property type="evidence" value="ECO:0007669"/>
    <property type="project" value="UniProtKB-KW"/>
</dbReference>
<keyword evidence="5" id="KW-0812">Transmembrane</keyword>
<dbReference type="Gene3D" id="3.40.50.12780">
    <property type="entry name" value="N-terminal domain of ligase-like"/>
    <property type="match status" value="1"/>
</dbReference>
<dbReference type="Gene3D" id="3.30.300.30">
    <property type="match status" value="1"/>
</dbReference>
<keyword evidence="3" id="KW-0547">Nucleotide-binding</keyword>
<evidence type="ECO:0000259" key="6">
    <source>
        <dbReference type="Pfam" id="PF00501"/>
    </source>
</evidence>
<dbReference type="FunFam" id="3.30.300.30:FF:000007">
    <property type="entry name" value="4-coumarate--CoA ligase 2"/>
    <property type="match status" value="1"/>
</dbReference>
<dbReference type="OrthoDB" id="1898221at2759"/>
<dbReference type="Pfam" id="PF00501">
    <property type="entry name" value="AMP-binding"/>
    <property type="match status" value="1"/>
</dbReference>
<dbReference type="GO" id="GO:0016405">
    <property type="term" value="F:CoA-ligase activity"/>
    <property type="evidence" value="ECO:0007669"/>
    <property type="project" value="TreeGrafter"/>
</dbReference>
<dbReference type="SUPFAM" id="SSF56801">
    <property type="entry name" value="Acetyl-CoA synthetase-like"/>
    <property type="match status" value="1"/>
</dbReference>
<keyword evidence="9" id="KW-1185">Reference proteome</keyword>
<dbReference type="FunFam" id="3.40.50.12780:FF:000003">
    <property type="entry name" value="Long-chain-fatty-acid--CoA ligase FadD"/>
    <property type="match status" value="1"/>
</dbReference>
<feature type="domain" description="AMP-dependent synthetase/ligase" evidence="6">
    <location>
        <begin position="31"/>
        <end position="387"/>
    </location>
</feature>
<sequence>MIFNSSYPDVEIPKIGIYQYATSNKNKIADNKVIFTDGITDEKVTFGELKRDSRRFAAGLQDKLGFKHHDVLGIFSPNHIDYPIVVFGAIAAGGKVTTVNPKCTASEFAFQLVDSGASVIIVHPEYFNTAIKAAKEARIPESRIILLGNSEVRGFRSHRSLIGDRESEPVSYSPEEARTTVAFICYSSGTTGRQKGVEITHTNVVANLTQIISLGSFRTCNIFIGVVPFFHIYGITFVISLVPVLVSGASAVILSGFNLTTFCRCIQKYKVNFIYAVPPIILELVKFPSIESMSNVDTVFCGAAPLSKRMSDDFYNLYKIPIRQGYGLTETSPLITISEEKNIVSGSCGVLLPNLQVKILSEDGQELGYDEPGELCVRGPNVMKGYLNNKEATNAMIDNDGFLHTGDVALIDRQGNFFIVDRIKELIKYKGFQVAPAELESILLAHPAVLDAAVVPYISKEMLTEYPAACVVLDTKYKKTLYMSKEIRKFVDDKVASHKKLRGGVLFVDSIPKSESGKILRRFLKEKLKNGDIMFIQQSFL</sequence>
<evidence type="ECO:0000256" key="4">
    <source>
        <dbReference type="ARBA" id="ARBA00022840"/>
    </source>
</evidence>
<dbReference type="STRING" id="44941.A0A397VRY0"/>
<dbReference type="PANTHER" id="PTHR24096:SF149">
    <property type="entry name" value="AMP-BINDING DOMAIN-CONTAINING PROTEIN-RELATED"/>
    <property type="match status" value="1"/>
</dbReference>
<dbReference type="AlphaFoldDB" id="A0A397VRY0"/>
<feature type="transmembrane region" description="Helical" evidence="5">
    <location>
        <begin position="230"/>
        <end position="254"/>
    </location>
</feature>
<proteinExistence type="inferred from homology"/>
<evidence type="ECO:0000256" key="2">
    <source>
        <dbReference type="ARBA" id="ARBA00022598"/>
    </source>
</evidence>
<accession>A0A397VRY0</accession>
<keyword evidence="2" id="KW-0436">Ligase</keyword>
<reference evidence="8 9" key="1">
    <citation type="submission" date="2018-06" db="EMBL/GenBank/DDBJ databases">
        <title>Comparative genomics reveals the genomic features of Rhizophagus irregularis, R. cerebriforme, R. diaphanum and Gigaspora rosea, and their symbiotic lifestyle signature.</title>
        <authorList>
            <person name="Morin E."/>
            <person name="San Clemente H."/>
            <person name="Chen E.C.H."/>
            <person name="De La Providencia I."/>
            <person name="Hainaut M."/>
            <person name="Kuo A."/>
            <person name="Kohler A."/>
            <person name="Murat C."/>
            <person name="Tang N."/>
            <person name="Roy S."/>
            <person name="Loubradou J."/>
            <person name="Henrissat B."/>
            <person name="Grigoriev I.V."/>
            <person name="Corradi N."/>
            <person name="Roux C."/>
            <person name="Martin F.M."/>
        </authorList>
    </citation>
    <scope>NUCLEOTIDE SEQUENCE [LARGE SCALE GENOMIC DNA]</scope>
    <source>
        <strain evidence="8 9">DAOM 194757</strain>
    </source>
</reference>
<keyword evidence="5" id="KW-1133">Transmembrane helix</keyword>
<gene>
    <name evidence="8" type="ORF">C2G38_2013322</name>
</gene>
<feature type="domain" description="AMP-binding enzyme C-terminal" evidence="7">
    <location>
        <begin position="438"/>
        <end position="518"/>
    </location>
</feature>
<dbReference type="InterPro" id="IPR042099">
    <property type="entry name" value="ANL_N_sf"/>
</dbReference>
<dbReference type="InterPro" id="IPR045851">
    <property type="entry name" value="AMP-bd_C_sf"/>
</dbReference>
<keyword evidence="4" id="KW-0067">ATP-binding</keyword>
<dbReference type="InterPro" id="IPR025110">
    <property type="entry name" value="AMP-bd_C"/>
</dbReference>
<dbReference type="PANTHER" id="PTHR24096">
    <property type="entry name" value="LONG-CHAIN-FATTY-ACID--COA LIGASE"/>
    <property type="match status" value="1"/>
</dbReference>
<dbReference type="EMBL" id="QKWP01000205">
    <property type="protein sequence ID" value="RIB24698.1"/>
    <property type="molecule type" value="Genomic_DNA"/>
</dbReference>
<dbReference type="Proteomes" id="UP000266673">
    <property type="component" value="Unassembled WGS sequence"/>
</dbReference>
<evidence type="ECO:0000256" key="5">
    <source>
        <dbReference type="SAM" id="Phobius"/>
    </source>
</evidence>
<evidence type="ECO:0000259" key="7">
    <source>
        <dbReference type="Pfam" id="PF13193"/>
    </source>
</evidence>
<dbReference type="CDD" id="cd05911">
    <property type="entry name" value="Firefly_Luc_like"/>
    <property type="match status" value="1"/>
</dbReference>
<keyword evidence="5" id="KW-0472">Membrane</keyword>